<dbReference type="EMBL" id="JAOSLC020000003">
    <property type="protein sequence ID" value="MDD7914139.1"/>
    <property type="molecule type" value="Genomic_DNA"/>
</dbReference>
<dbReference type="Proteomes" id="UP001151478">
    <property type="component" value="Unassembled WGS sequence"/>
</dbReference>
<protein>
    <submittedName>
        <fullName evidence="1">Uncharacterized protein</fullName>
    </submittedName>
</protein>
<sequence length="103" mass="11444">MPPSPCSVAYPFSHLSPSTEVKISKDFAYADSQIICNPVKIKFSCVFISNHCSSLQLDPQREDLSSSIALDGLNLSSCEEDSCNSPLIFLRWIFFCFTTPNNT</sequence>
<keyword evidence="2" id="KW-1185">Reference proteome</keyword>
<organism evidence="1 2">
    <name type="scientific">Polaribacter ponticola</name>
    <dbReference type="NCBI Taxonomy" id="2978475"/>
    <lineage>
        <taxon>Bacteria</taxon>
        <taxon>Pseudomonadati</taxon>
        <taxon>Bacteroidota</taxon>
        <taxon>Flavobacteriia</taxon>
        <taxon>Flavobacteriales</taxon>
        <taxon>Flavobacteriaceae</taxon>
    </lineage>
</organism>
<evidence type="ECO:0000313" key="1">
    <source>
        <dbReference type="EMBL" id="MDD7914139.1"/>
    </source>
</evidence>
<name>A0ABT5S7R3_9FLAO</name>
<gene>
    <name evidence="1" type="ORF">N5A56_006745</name>
</gene>
<proteinExistence type="predicted"/>
<evidence type="ECO:0000313" key="2">
    <source>
        <dbReference type="Proteomes" id="UP001151478"/>
    </source>
</evidence>
<accession>A0ABT5S7R3</accession>
<reference evidence="1" key="1">
    <citation type="submission" date="2023-02" db="EMBL/GenBank/DDBJ databases">
        <title>Polaribacter ponticola sp. nov., isolated from seawater.</title>
        <authorList>
            <person name="Baek J.H."/>
            <person name="Kim J.M."/>
            <person name="Choi D.G."/>
            <person name="Jeon C.O."/>
        </authorList>
    </citation>
    <scope>NUCLEOTIDE SEQUENCE</scope>
    <source>
        <strain evidence="1">MSW5</strain>
    </source>
</reference>
<comment type="caution">
    <text evidence="1">The sequence shown here is derived from an EMBL/GenBank/DDBJ whole genome shotgun (WGS) entry which is preliminary data.</text>
</comment>